<keyword evidence="1" id="KW-0378">Hydrolase</keyword>
<evidence type="ECO:0000313" key="4">
    <source>
        <dbReference type="Proteomes" id="UP000325902"/>
    </source>
</evidence>
<feature type="domain" description="Alpha/beta hydrolase fold-3" evidence="2">
    <location>
        <begin position="144"/>
        <end position="287"/>
    </location>
</feature>
<name>A0A5N5DLG4_9PEZI</name>
<dbReference type="Proteomes" id="UP000325902">
    <property type="component" value="Unassembled WGS sequence"/>
</dbReference>
<protein>
    <recommendedName>
        <fullName evidence="2">Alpha/beta hydrolase fold-3 domain-containing protein</fullName>
    </recommendedName>
</protein>
<reference evidence="3 4" key="1">
    <citation type="journal article" date="2019" name="Sci. Rep.">
        <title>A multi-omics analysis of the grapevine pathogen Lasiodiplodia theobromae reveals that temperature affects the expression of virulence- and pathogenicity-related genes.</title>
        <authorList>
            <person name="Felix C."/>
            <person name="Meneses R."/>
            <person name="Goncalves M.F.M."/>
            <person name="Tilleman L."/>
            <person name="Duarte A.S."/>
            <person name="Jorrin-Novo J.V."/>
            <person name="Van de Peer Y."/>
            <person name="Deforce D."/>
            <person name="Van Nieuwerburgh F."/>
            <person name="Esteves A.C."/>
            <person name="Alves A."/>
        </authorList>
    </citation>
    <scope>NUCLEOTIDE SEQUENCE [LARGE SCALE GENOMIC DNA]</scope>
    <source>
        <strain evidence="3 4">LA-SOL3</strain>
    </source>
</reference>
<evidence type="ECO:0000259" key="2">
    <source>
        <dbReference type="Pfam" id="PF07859"/>
    </source>
</evidence>
<dbReference type="OrthoDB" id="2152029at2759"/>
<dbReference type="PANTHER" id="PTHR48081">
    <property type="entry name" value="AB HYDROLASE SUPERFAMILY PROTEIN C4A8.06C"/>
    <property type="match status" value="1"/>
</dbReference>
<gene>
    <name evidence="3" type="ORF">DBV05_g2655</name>
</gene>
<dbReference type="Gene3D" id="3.40.50.1820">
    <property type="entry name" value="alpha/beta hydrolase"/>
    <property type="match status" value="1"/>
</dbReference>
<organism evidence="3 4">
    <name type="scientific">Lasiodiplodia theobromae</name>
    <dbReference type="NCBI Taxonomy" id="45133"/>
    <lineage>
        <taxon>Eukaryota</taxon>
        <taxon>Fungi</taxon>
        <taxon>Dikarya</taxon>
        <taxon>Ascomycota</taxon>
        <taxon>Pezizomycotina</taxon>
        <taxon>Dothideomycetes</taxon>
        <taxon>Dothideomycetes incertae sedis</taxon>
        <taxon>Botryosphaeriales</taxon>
        <taxon>Botryosphaeriaceae</taxon>
        <taxon>Lasiodiplodia</taxon>
    </lineage>
</organism>
<evidence type="ECO:0000256" key="1">
    <source>
        <dbReference type="ARBA" id="ARBA00022801"/>
    </source>
</evidence>
<sequence>MVHPEIRLSTREKVQLLWLVPLVLFRTVLSSVFGVLTDKSAARHPIRTVGVNLLRHVTLTLSFRQRLAGDVLSTGDAVAAFCASRKLAHSAIPVPVPAAGRGDRASTFHAPAIPDATLHLITVNSSPSNPAPSAASSSASNRTLLYLHGGGFAHPINSQGQIPLAQRCAEALASSSSHPGSTTTLAILEYHLAPAHRYPTQLAQSLAALRTLVTGGTGFAPVPPEQIVLLGDSAGGNLLLGVLAALKAGRAPRGVGDEVVAWWRQSAEGGIMRPLAAAVAVCPWCGLGEYGGRGAGSSYERNARWDFLYVKEMEDLEEAVGMGRARGVVWGDMVGAAKARKVEEENGDEEWEGEERGEWGAEFWSGVVRGEGRVVERMLVSVGTREVFLDDVVEFVGLMGAGQEDGEDDGKVVFVKGPNEVHVGPVVDVALGINDDEGSLPAILSFFKGL</sequence>
<comment type="caution">
    <text evidence="3">The sequence shown here is derived from an EMBL/GenBank/DDBJ whole genome shotgun (WGS) entry which is preliminary data.</text>
</comment>
<dbReference type="EMBL" id="VCHE01000010">
    <property type="protein sequence ID" value="KAB2578749.1"/>
    <property type="molecule type" value="Genomic_DNA"/>
</dbReference>
<keyword evidence="4" id="KW-1185">Reference proteome</keyword>
<accession>A0A5N5DLG4</accession>
<dbReference type="InterPro" id="IPR013094">
    <property type="entry name" value="AB_hydrolase_3"/>
</dbReference>
<dbReference type="InterPro" id="IPR050300">
    <property type="entry name" value="GDXG_lipolytic_enzyme"/>
</dbReference>
<dbReference type="GO" id="GO:0016787">
    <property type="term" value="F:hydrolase activity"/>
    <property type="evidence" value="ECO:0007669"/>
    <property type="project" value="UniProtKB-KW"/>
</dbReference>
<dbReference type="InterPro" id="IPR029058">
    <property type="entry name" value="AB_hydrolase_fold"/>
</dbReference>
<dbReference type="Pfam" id="PF07859">
    <property type="entry name" value="Abhydrolase_3"/>
    <property type="match status" value="1"/>
</dbReference>
<dbReference type="SUPFAM" id="SSF53474">
    <property type="entry name" value="alpha/beta-Hydrolases"/>
    <property type="match status" value="1"/>
</dbReference>
<proteinExistence type="predicted"/>
<dbReference type="PANTHER" id="PTHR48081:SF18">
    <property type="entry name" value="ALPHA_BETA HYDROLASE FOLD-3 DOMAIN-CONTAINING PROTEIN"/>
    <property type="match status" value="1"/>
</dbReference>
<evidence type="ECO:0000313" key="3">
    <source>
        <dbReference type="EMBL" id="KAB2578749.1"/>
    </source>
</evidence>
<dbReference type="AlphaFoldDB" id="A0A5N5DLG4"/>